<accession>A0ABR4CST4</accession>
<keyword evidence="3" id="KW-1185">Reference proteome</keyword>
<protein>
    <submittedName>
        <fullName evidence="2">Uncharacterized protein</fullName>
    </submittedName>
</protein>
<keyword evidence="1" id="KW-0732">Signal</keyword>
<evidence type="ECO:0000256" key="1">
    <source>
        <dbReference type="SAM" id="SignalP"/>
    </source>
</evidence>
<sequence>MKLSPFLWLAIYASYATAKVQCPSTTTYLQTCCPHGLLNVLSYDQAAFLCNIFSDNCVAKYFSCCSGLKPENCAGLAGVTVVDDKPPALTTS</sequence>
<dbReference type="Proteomes" id="UP001595075">
    <property type="component" value="Unassembled WGS sequence"/>
</dbReference>
<evidence type="ECO:0000313" key="3">
    <source>
        <dbReference type="Proteomes" id="UP001595075"/>
    </source>
</evidence>
<dbReference type="EMBL" id="JAZHXI010000003">
    <property type="protein sequence ID" value="KAL2073053.1"/>
    <property type="molecule type" value="Genomic_DNA"/>
</dbReference>
<proteinExistence type="predicted"/>
<reference evidence="2 3" key="1">
    <citation type="journal article" date="2024" name="Commun. Biol.">
        <title>Comparative genomic analysis of thermophilic fungi reveals convergent evolutionary adaptations and gene losses.</title>
        <authorList>
            <person name="Steindorff A.S."/>
            <person name="Aguilar-Pontes M.V."/>
            <person name="Robinson A.J."/>
            <person name="Andreopoulos B."/>
            <person name="LaButti K."/>
            <person name="Kuo A."/>
            <person name="Mondo S."/>
            <person name="Riley R."/>
            <person name="Otillar R."/>
            <person name="Haridas S."/>
            <person name="Lipzen A."/>
            <person name="Grimwood J."/>
            <person name="Schmutz J."/>
            <person name="Clum A."/>
            <person name="Reid I.D."/>
            <person name="Moisan M.C."/>
            <person name="Butler G."/>
            <person name="Nguyen T.T.M."/>
            <person name="Dewar K."/>
            <person name="Conant G."/>
            <person name="Drula E."/>
            <person name="Henrissat B."/>
            <person name="Hansel C."/>
            <person name="Singer S."/>
            <person name="Hutchinson M.I."/>
            <person name="de Vries R.P."/>
            <person name="Natvig D.O."/>
            <person name="Powell A.J."/>
            <person name="Tsang A."/>
            <person name="Grigoriev I.V."/>
        </authorList>
    </citation>
    <scope>NUCLEOTIDE SEQUENCE [LARGE SCALE GENOMIC DNA]</scope>
    <source>
        <strain evidence="2 3">CBS 494.80</strain>
    </source>
</reference>
<gene>
    <name evidence="2" type="ORF">VTL71DRAFT_10377</name>
</gene>
<comment type="caution">
    <text evidence="2">The sequence shown here is derived from an EMBL/GenBank/DDBJ whole genome shotgun (WGS) entry which is preliminary data.</text>
</comment>
<feature type="chain" id="PRO_5045202138" evidence="1">
    <location>
        <begin position="19"/>
        <end position="92"/>
    </location>
</feature>
<name>A0ABR4CST4_9HELO</name>
<evidence type="ECO:0000313" key="2">
    <source>
        <dbReference type="EMBL" id="KAL2073053.1"/>
    </source>
</evidence>
<organism evidence="2 3">
    <name type="scientific">Oculimacula yallundae</name>
    <dbReference type="NCBI Taxonomy" id="86028"/>
    <lineage>
        <taxon>Eukaryota</taxon>
        <taxon>Fungi</taxon>
        <taxon>Dikarya</taxon>
        <taxon>Ascomycota</taxon>
        <taxon>Pezizomycotina</taxon>
        <taxon>Leotiomycetes</taxon>
        <taxon>Helotiales</taxon>
        <taxon>Ploettnerulaceae</taxon>
        <taxon>Oculimacula</taxon>
    </lineage>
</organism>
<feature type="signal peptide" evidence="1">
    <location>
        <begin position="1"/>
        <end position="18"/>
    </location>
</feature>